<dbReference type="GO" id="GO:0008270">
    <property type="term" value="F:zinc ion binding"/>
    <property type="evidence" value="ECO:0007669"/>
    <property type="project" value="UniProtKB-KW"/>
</dbReference>
<evidence type="ECO:0000259" key="4">
    <source>
        <dbReference type="PROSITE" id="PS50103"/>
    </source>
</evidence>
<gene>
    <name evidence="5" type="ORF">FB45DRAFT_935917</name>
</gene>
<keyword evidence="2" id="KW-0862">Zinc</keyword>
<dbReference type="GO" id="GO:0101031">
    <property type="term" value="C:protein folding chaperone complex"/>
    <property type="evidence" value="ECO:0007669"/>
    <property type="project" value="TreeGrafter"/>
</dbReference>
<evidence type="ECO:0000313" key="6">
    <source>
        <dbReference type="Proteomes" id="UP001221142"/>
    </source>
</evidence>
<evidence type="ECO:0000256" key="3">
    <source>
        <dbReference type="SAM" id="MobiDB-lite"/>
    </source>
</evidence>
<accession>A0AAD7BAV8</accession>
<dbReference type="InterPro" id="IPR019734">
    <property type="entry name" value="TPR_rpt"/>
</dbReference>
<comment type="caution">
    <text evidence="5">The sequence shown here is derived from an EMBL/GenBank/DDBJ whole genome shotgun (WGS) entry which is preliminary data.</text>
</comment>
<organism evidence="5 6">
    <name type="scientific">Roridomyces roridus</name>
    <dbReference type="NCBI Taxonomy" id="1738132"/>
    <lineage>
        <taxon>Eukaryota</taxon>
        <taxon>Fungi</taxon>
        <taxon>Dikarya</taxon>
        <taxon>Basidiomycota</taxon>
        <taxon>Agaricomycotina</taxon>
        <taxon>Agaricomycetes</taxon>
        <taxon>Agaricomycetidae</taxon>
        <taxon>Agaricales</taxon>
        <taxon>Marasmiineae</taxon>
        <taxon>Mycenaceae</taxon>
        <taxon>Roridomyces</taxon>
    </lineage>
</organism>
<feature type="compositionally biased region" description="Basic and acidic residues" evidence="3">
    <location>
        <begin position="306"/>
        <end position="331"/>
    </location>
</feature>
<proteinExistence type="predicted"/>
<feature type="zinc finger region" description="C3H1-type" evidence="2">
    <location>
        <begin position="215"/>
        <end position="242"/>
    </location>
</feature>
<feature type="compositionally biased region" description="Basic residues" evidence="3">
    <location>
        <begin position="341"/>
        <end position="355"/>
    </location>
</feature>
<evidence type="ECO:0000313" key="5">
    <source>
        <dbReference type="EMBL" id="KAJ7615529.1"/>
    </source>
</evidence>
<dbReference type="InterPro" id="IPR011990">
    <property type="entry name" value="TPR-like_helical_dom_sf"/>
</dbReference>
<dbReference type="InterPro" id="IPR051966">
    <property type="entry name" value="RPAP3"/>
</dbReference>
<evidence type="ECO:0000256" key="2">
    <source>
        <dbReference type="PROSITE-ProRule" id="PRU00723"/>
    </source>
</evidence>
<reference evidence="5" key="1">
    <citation type="submission" date="2023-03" db="EMBL/GenBank/DDBJ databases">
        <title>Massive genome expansion in bonnet fungi (Mycena s.s.) driven by repeated elements and novel gene families across ecological guilds.</title>
        <authorList>
            <consortium name="Lawrence Berkeley National Laboratory"/>
            <person name="Harder C.B."/>
            <person name="Miyauchi S."/>
            <person name="Viragh M."/>
            <person name="Kuo A."/>
            <person name="Thoen E."/>
            <person name="Andreopoulos B."/>
            <person name="Lu D."/>
            <person name="Skrede I."/>
            <person name="Drula E."/>
            <person name="Henrissat B."/>
            <person name="Morin E."/>
            <person name="Kohler A."/>
            <person name="Barry K."/>
            <person name="LaButti K."/>
            <person name="Morin E."/>
            <person name="Salamov A."/>
            <person name="Lipzen A."/>
            <person name="Mereny Z."/>
            <person name="Hegedus B."/>
            <person name="Baldrian P."/>
            <person name="Stursova M."/>
            <person name="Weitz H."/>
            <person name="Taylor A."/>
            <person name="Grigoriev I.V."/>
            <person name="Nagy L.G."/>
            <person name="Martin F."/>
            <person name="Kauserud H."/>
        </authorList>
    </citation>
    <scope>NUCLEOTIDE SEQUENCE</scope>
    <source>
        <strain evidence="5">9284</strain>
    </source>
</reference>
<name>A0AAD7BAV8_9AGAR</name>
<dbReference type="InterPro" id="IPR000571">
    <property type="entry name" value="Znf_CCCH"/>
</dbReference>
<dbReference type="PROSITE" id="PS50103">
    <property type="entry name" value="ZF_C3H1"/>
    <property type="match status" value="2"/>
</dbReference>
<protein>
    <recommendedName>
        <fullName evidence="4">C3H1-type domain-containing protein</fullName>
    </recommendedName>
</protein>
<feature type="region of interest" description="Disordered" evidence="3">
    <location>
        <begin position="306"/>
        <end position="373"/>
    </location>
</feature>
<dbReference type="Proteomes" id="UP001221142">
    <property type="component" value="Unassembled WGS sequence"/>
</dbReference>
<keyword evidence="1" id="KW-0802">TPR repeat</keyword>
<dbReference type="PANTHER" id="PTHR46423">
    <property type="entry name" value="RNA POLYMERASE II-ASSOCIATED PROTEIN 3"/>
    <property type="match status" value="1"/>
</dbReference>
<dbReference type="EMBL" id="JARKIF010000024">
    <property type="protein sequence ID" value="KAJ7615529.1"/>
    <property type="molecule type" value="Genomic_DNA"/>
</dbReference>
<evidence type="ECO:0000256" key="1">
    <source>
        <dbReference type="ARBA" id="ARBA00022803"/>
    </source>
</evidence>
<dbReference type="Gene3D" id="3.30.1370.210">
    <property type="match status" value="1"/>
</dbReference>
<keyword evidence="2" id="KW-0863">Zinc-finger</keyword>
<sequence length="442" mass="47518">MSSSNTPAADVDESEAVDSADPVIVVLTPDTASASERRERALAERAEKRQTILSRKRQLAKNRQAFGVTLMKIKNYQGAVLCFADACTLWKANPVCHCDLATAYLHLGRFPEAEVAASAALALDPKLVEARYTRAIARRGQGLLRAAIVDLETVLELDPANEAAKTALHDLNAALAVPESAAPESTLADYTAPVPTAPPLEMDDEGSDTSDANHTGSGVPCLFYNHGGCARSKDCKFSHATDEKSVRDDIGKNVCLYLLLDACKFGDKCIYSHDRSYLPTNTKAAWWEDEARVAEMRERIDKVKEEAKEKREEREKSRAAAKEKKGKRAEGGDVEGESSKDKKRKNKNKNRRGPGHVRGGSMGSFGGGGEFGGAPQFSPQHMVFPMGLGLGLPWNGGFVSPAPFAGGGGGFAALSQYDVGELAAQGVKPWDEDAQDVLAALR</sequence>
<keyword evidence="6" id="KW-1185">Reference proteome</keyword>
<dbReference type="AlphaFoldDB" id="A0AAD7BAV8"/>
<feature type="region of interest" description="Disordered" evidence="3">
    <location>
        <begin position="184"/>
        <end position="213"/>
    </location>
</feature>
<feature type="domain" description="C3H1-type" evidence="4">
    <location>
        <begin position="249"/>
        <end position="276"/>
    </location>
</feature>
<dbReference type="SMART" id="SM00028">
    <property type="entry name" value="TPR"/>
    <property type="match status" value="3"/>
</dbReference>
<dbReference type="SUPFAM" id="SSF48452">
    <property type="entry name" value="TPR-like"/>
    <property type="match status" value="1"/>
</dbReference>
<dbReference type="PANTHER" id="PTHR46423:SF1">
    <property type="entry name" value="RNA POLYMERASE II-ASSOCIATED PROTEIN 3"/>
    <property type="match status" value="1"/>
</dbReference>
<feature type="region of interest" description="Disordered" evidence="3">
    <location>
        <begin position="1"/>
        <end position="22"/>
    </location>
</feature>
<dbReference type="SMART" id="SM00356">
    <property type="entry name" value="ZnF_C3H1"/>
    <property type="match status" value="2"/>
</dbReference>
<keyword evidence="2" id="KW-0479">Metal-binding</keyword>
<feature type="zinc finger region" description="C3H1-type" evidence="2">
    <location>
        <begin position="249"/>
        <end position="276"/>
    </location>
</feature>
<feature type="compositionally biased region" description="Gly residues" evidence="3">
    <location>
        <begin position="356"/>
        <end position="372"/>
    </location>
</feature>
<feature type="domain" description="C3H1-type" evidence="4">
    <location>
        <begin position="215"/>
        <end position="242"/>
    </location>
</feature>
<dbReference type="Gene3D" id="1.25.40.10">
    <property type="entry name" value="Tetratricopeptide repeat domain"/>
    <property type="match status" value="1"/>
</dbReference>